<sequence>MMNNLRSAVYLLYFCKPKISFPSLLPLLSQTVRHNSNRATVAKVGRKIHTRLYPTMMVLPDGSTINIRYKEPRKIITLPLDLNSLSEEERRARLVKRKPKMEVKVEEEIEDDFDASRYIQPRRQR</sequence>
<dbReference type="OrthoDB" id="9986315at2759"/>
<comment type="caution">
    <text evidence="1">The sequence shown here is derived from an EMBL/GenBank/DDBJ whole genome shotgun (WGS) entry which is preliminary data.</text>
</comment>
<name>A0A1D1VKA4_RAMVA</name>
<dbReference type="Gene3D" id="6.20.130.20">
    <property type="entry name" value="Mitochondrial ribosomal protein L55"/>
    <property type="match status" value="1"/>
</dbReference>
<dbReference type="Pfam" id="PF09776">
    <property type="entry name" value="Mitoc_L55"/>
    <property type="match status" value="1"/>
</dbReference>
<keyword evidence="2" id="KW-1185">Reference proteome</keyword>
<evidence type="ECO:0008006" key="3">
    <source>
        <dbReference type="Google" id="ProtNLM"/>
    </source>
</evidence>
<dbReference type="GO" id="GO:0005762">
    <property type="term" value="C:mitochondrial large ribosomal subunit"/>
    <property type="evidence" value="ECO:0007669"/>
    <property type="project" value="InterPro"/>
</dbReference>
<evidence type="ECO:0000313" key="1">
    <source>
        <dbReference type="EMBL" id="GAV02050.1"/>
    </source>
</evidence>
<dbReference type="InterPro" id="IPR018615">
    <property type="entry name" value="Ribosomal_mL55"/>
</dbReference>
<reference evidence="1 2" key="1">
    <citation type="journal article" date="2016" name="Nat. Commun.">
        <title>Extremotolerant tardigrade genome and improved radiotolerance of human cultured cells by tardigrade-unique protein.</title>
        <authorList>
            <person name="Hashimoto T."/>
            <person name="Horikawa D.D."/>
            <person name="Saito Y."/>
            <person name="Kuwahara H."/>
            <person name="Kozuka-Hata H."/>
            <person name="Shin-I T."/>
            <person name="Minakuchi Y."/>
            <person name="Ohishi K."/>
            <person name="Motoyama A."/>
            <person name="Aizu T."/>
            <person name="Enomoto A."/>
            <person name="Kondo K."/>
            <person name="Tanaka S."/>
            <person name="Hara Y."/>
            <person name="Koshikawa S."/>
            <person name="Sagara H."/>
            <person name="Miura T."/>
            <person name="Yokobori S."/>
            <person name="Miyagawa K."/>
            <person name="Suzuki Y."/>
            <person name="Kubo T."/>
            <person name="Oyama M."/>
            <person name="Kohara Y."/>
            <person name="Fujiyama A."/>
            <person name="Arakawa K."/>
            <person name="Katayama T."/>
            <person name="Toyoda A."/>
            <person name="Kunieda T."/>
        </authorList>
    </citation>
    <scope>NUCLEOTIDE SEQUENCE [LARGE SCALE GENOMIC DNA]</scope>
    <source>
        <strain evidence="1 2">YOKOZUNA-1</strain>
    </source>
</reference>
<protein>
    <recommendedName>
        <fullName evidence="3">39S ribosomal protein L55, mitochondrial</fullName>
    </recommendedName>
</protein>
<dbReference type="PANTHER" id="PTHR34095">
    <property type="entry name" value="39S RIBOSOMAL PROTEIN L55, MITOCHONDRIAL"/>
    <property type="match status" value="1"/>
</dbReference>
<evidence type="ECO:0000313" key="2">
    <source>
        <dbReference type="Proteomes" id="UP000186922"/>
    </source>
</evidence>
<dbReference type="InterPro" id="IPR044884">
    <property type="entry name" value="Ribosomal_mL55_sf"/>
</dbReference>
<dbReference type="STRING" id="947166.A0A1D1VKA4"/>
<proteinExistence type="predicted"/>
<dbReference type="Proteomes" id="UP000186922">
    <property type="component" value="Unassembled WGS sequence"/>
</dbReference>
<dbReference type="EMBL" id="BDGG01000007">
    <property type="protein sequence ID" value="GAV02050.1"/>
    <property type="molecule type" value="Genomic_DNA"/>
</dbReference>
<dbReference type="AlphaFoldDB" id="A0A1D1VKA4"/>
<dbReference type="GO" id="GO:0006412">
    <property type="term" value="P:translation"/>
    <property type="evidence" value="ECO:0007669"/>
    <property type="project" value="TreeGrafter"/>
</dbReference>
<gene>
    <name evidence="1" type="primary">RvY_12663-1</name>
    <name evidence="1" type="synonym">RvY_12663.1</name>
    <name evidence="1" type="ORF">RvY_12663</name>
</gene>
<accession>A0A1D1VKA4</accession>
<dbReference type="PANTHER" id="PTHR34095:SF1">
    <property type="entry name" value="LARGE RIBOSOMAL SUBUNIT PROTEIN ML55"/>
    <property type="match status" value="1"/>
</dbReference>
<organism evidence="1 2">
    <name type="scientific">Ramazzottius varieornatus</name>
    <name type="common">Water bear</name>
    <name type="synonym">Tardigrade</name>
    <dbReference type="NCBI Taxonomy" id="947166"/>
    <lineage>
        <taxon>Eukaryota</taxon>
        <taxon>Metazoa</taxon>
        <taxon>Ecdysozoa</taxon>
        <taxon>Tardigrada</taxon>
        <taxon>Eutardigrada</taxon>
        <taxon>Parachela</taxon>
        <taxon>Hypsibioidea</taxon>
        <taxon>Ramazzottiidae</taxon>
        <taxon>Ramazzottius</taxon>
    </lineage>
</organism>
<dbReference type="GO" id="GO:0003735">
    <property type="term" value="F:structural constituent of ribosome"/>
    <property type="evidence" value="ECO:0007669"/>
    <property type="project" value="InterPro"/>
</dbReference>